<evidence type="ECO:0000256" key="5">
    <source>
        <dbReference type="ARBA" id="ARBA00022989"/>
    </source>
</evidence>
<feature type="transmembrane region" description="Helical" evidence="7">
    <location>
        <begin position="130"/>
        <end position="151"/>
    </location>
</feature>
<keyword evidence="5 7" id="KW-1133">Transmembrane helix</keyword>
<keyword evidence="9" id="KW-1185">Reference proteome</keyword>
<name>A0A833HNR8_9FIRM</name>
<dbReference type="RefSeq" id="WP_151866299.1">
    <property type="nucleotide sequence ID" value="NZ_WBZB01000037.1"/>
</dbReference>
<dbReference type="PANTHER" id="PTHR30586:SF1">
    <property type="entry name" value="NA(+)-TRANSLOCATING NADH-QUINONE REDUCTASE SUBUNIT D"/>
    <property type="match status" value="1"/>
</dbReference>
<accession>A0A833HNR8</accession>
<evidence type="ECO:0000256" key="4">
    <source>
        <dbReference type="ARBA" id="ARBA00022967"/>
    </source>
</evidence>
<dbReference type="PIRSF" id="PIRSF006102">
    <property type="entry name" value="NQR_DE"/>
    <property type="match status" value="1"/>
</dbReference>
<organism evidence="8 9">
    <name type="scientific">Alkaliphilus serpentinus</name>
    <dbReference type="NCBI Taxonomy" id="1482731"/>
    <lineage>
        <taxon>Bacteria</taxon>
        <taxon>Bacillati</taxon>
        <taxon>Bacillota</taxon>
        <taxon>Clostridia</taxon>
        <taxon>Peptostreptococcales</taxon>
        <taxon>Natronincolaceae</taxon>
        <taxon>Alkaliphilus</taxon>
    </lineage>
</organism>
<dbReference type="PANTHER" id="PTHR30586">
    <property type="entry name" value="ELECTRON TRANSPORT COMPLEX PROTEIN RNFE"/>
    <property type="match status" value="1"/>
</dbReference>
<keyword evidence="6 7" id="KW-0472">Membrane</keyword>
<dbReference type="Proteomes" id="UP000465601">
    <property type="component" value="Unassembled WGS sequence"/>
</dbReference>
<sequence>MLKLKEYKNIFSMGVFKDNPIFRQILGICSALAVTNLMLNSFVMGLGLIFVTSFSSLTVSIIRQYTPRHIRMMVQTLIISAYVIIVDIVLKAYYPTISEALGPYVGLIITNCIIMGRCESYAQNNPPLPAFMDGVASGVGYTMILLIIAFFRELLGFGSLFGYQVLGGWWPRWIFMIMPPGAFFMLAIVIWVANTLSAKSEEDQLQVPATAKAGGVE</sequence>
<dbReference type="AlphaFoldDB" id="A0A833HNR8"/>
<dbReference type="GO" id="GO:0005886">
    <property type="term" value="C:plasma membrane"/>
    <property type="evidence" value="ECO:0007669"/>
    <property type="project" value="TreeGrafter"/>
</dbReference>
<evidence type="ECO:0000256" key="7">
    <source>
        <dbReference type="SAM" id="Phobius"/>
    </source>
</evidence>
<dbReference type="NCBIfam" id="NF006777">
    <property type="entry name" value="PRK09292.1"/>
    <property type="match status" value="1"/>
</dbReference>
<gene>
    <name evidence="8" type="ORF">F8153_10445</name>
</gene>
<dbReference type="InterPro" id="IPR003667">
    <property type="entry name" value="NqrDE/RnfAE"/>
</dbReference>
<evidence type="ECO:0000256" key="1">
    <source>
        <dbReference type="ARBA" id="ARBA00004127"/>
    </source>
</evidence>
<evidence type="ECO:0000256" key="6">
    <source>
        <dbReference type="ARBA" id="ARBA00023136"/>
    </source>
</evidence>
<comment type="subcellular location">
    <subcellularLocation>
        <location evidence="1">Endomembrane system</location>
        <topology evidence="1">Multi-pass membrane protein</topology>
    </subcellularLocation>
</comment>
<evidence type="ECO:0000256" key="3">
    <source>
        <dbReference type="ARBA" id="ARBA00022692"/>
    </source>
</evidence>
<feature type="transmembrane region" description="Helical" evidence="7">
    <location>
        <begin position="21"/>
        <end position="39"/>
    </location>
</feature>
<evidence type="ECO:0000313" key="9">
    <source>
        <dbReference type="Proteomes" id="UP000465601"/>
    </source>
</evidence>
<feature type="transmembrane region" description="Helical" evidence="7">
    <location>
        <begin position="171"/>
        <end position="193"/>
    </location>
</feature>
<comment type="caution">
    <text evidence="8">The sequence shown here is derived from an EMBL/GenBank/DDBJ whole genome shotgun (WGS) entry which is preliminary data.</text>
</comment>
<dbReference type="NCBIfam" id="NF009070">
    <property type="entry name" value="PRK12405.1"/>
    <property type="match status" value="1"/>
</dbReference>
<keyword evidence="2" id="KW-0813">Transport</keyword>
<keyword evidence="4" id="KW-1278">Translocase</keyword>
<keyword evidence="8" id="KW-0830">Ubiquinone</keyword>
<reference evidence="8 9" key="1">
    <citation type="submission" date="2019-10" db="EMBL/GenBank/DDBJ databases">
        <title>Alkaliphilus serpentinus sp. nov. and Alkaliphilus pronyensis sp. nov., two novel anaerobic alkaliphilic species isolated from the serpentinized-hosted hydrothermal field of the Prony Bay (New Caledonia).</title>
        <authorList>
            <person name="Postec A."/>
        </authorList>
    </citation>
    <scope>NUCLEOTIDE SEQUENCE [LARGE SCALE GENOMIC DNA]</scope>
    <source>
        <strain evidence="8 9">LacT</strain>
    </source>
</reference>
<evidence type="ECO:0000313" key="8">
    <source>
        <dbReference type="EMBL" id="KAB3529062.1"/>
    </source>
</evidence>
<dbReference type="OrthoDB" id="9790976at2"/>
<dbReference type="GO" id="GO:0012505">
    <property type="term" value="C:endomembrane system"/>
    <property type="evidence" value="ECO:0007669"/>
    <property type="project" value="UniProtKB-SubCell"/>
</dbReference>
<evidence type="ECO:0000256" key="2">
    <source>
        <dbReference type="ARBA" id="ARBA00022448"/>
    </source>
</evidence>
<feature type="transmembrane region" description="Helical" evidence="7">
    <location>
        <begin position="45"/>
        <end position="62"/>
    </location>
</feature>
<feature type="transmembrane region" description="Helical" evidence="7">
    <location>
        <begin position="74"/>
        <end position="94"/>
    </location>
</feature>
<protein>
    <submittedName>
        <fullName evidence="8">NADH:ubiquinone reductase (Na(+)-transporting) subunit D</fullName>
    </submittedName>
</protein>
<proteinExistence type="predicted"/>
<dbReference type="EMBL" id="WBZB01000037">
    <property type="protein sequence ID" value="KAB3529062.1"/>
    <property type="molecule type" value="Genomic_DNA"/>
</dbReference>
<keyword evidence="3 7" id="KW-0812">Transmembrane</keyword>
<dbReference type="Pfam" id="PF02508">
    <property type="entry name" value="Rnf-Nqr"/>
    <property type="match status" value="1"/>
</dbReference>